<organism evidence="2 3">
    <name type="scientific">Janibacter indicus</name>
    <dbReference type="NCBI Taxonomy" id="857417"/>
    <lineage>
        <taxon>Bacteria</taxon>
        <taxon>Bacillati</taxon>
        <taxon>Actinomycetota</taxon>
        <taxon>Actinomycetes</taxon>
        <taxon>Micrococcales</taxon>
        <taxon>Intrasporangiaceae</taxon>
        <taxon>Janibacter</taxon>
    </lineage>
</organism>
<dbReference type="EMBL" id="FWXN01000002">
    <property type="protein sequence ID" value="SMC36763.1"/>
    <property type="molecule type" value="Genomic_DNA"/>
</dbReference>
<proteinExistence type="predicted"/>
<keyword evidence="1" id="KW-1133">Transmembrane helix</keyword>
<protein>
    <submittedName>
        <fullName evidence="2">Uncharacterized protein</fullName>
    </submittedName>
</protein>
<reference evidence="2 3" key="1">
    <citation type="submission" date="2017-04" db="EMBL/GenBank/DDBJ databases">
        <authorList>
            <person name="Afonso C.L."/>
            <person name="Miller P.J."/>
            <person name="Scott M.A."/>
            <person name="Spackman E."/>
            <person name="Goraichik I."/>
            <person name="Dimitrov K.M."/>
            <person name="Suarez D.L."/>
            <person name="Swayne D.E."/>
        </authorList>
    </citation>
    <scope>NUCLEOTIDE SEQUENCE [LARGE SCALE GENOMIC DNA]</scope>
    <source>
        <strain evidence="2 3">CGMCC 1.12511</strain>
    </source>
</reference>
<feature type="transmembrane region" description="Helical" evidence="1">
    <location>
        <begin position="101"/>
        <end position="122"/>
    </location>
</feature>
<evidence type="ECO:0000256" key="1">
    <source>
        <dbReference type="SAM" id="Phobius"/>
    </source>
</evidence>
<evidence type="ECO:0000313" key="3">
    <source>
        <dbReference type="Proteomes" id="UP000192634"/>
    </source>
</evidence>
<name>A0A1W1YKW2_9MICO</name>
<feature type="transmembrane region" description="Helical" evidence="1">
    <location>
        <begin position="150"/>
        <end position="167"/>
    </location>
</feature>
<dbReference type="AlphaFoldDB" id="A0A1W1YKW2"/>
<sequence>MNVEIIATVAATVVTVGTAGTRVLGRMTLNARAEGQLRQAELLRRAGIADEARYHDRQAKVFLVRPAVMQERGIIGPIGFADLAAYGLLLGAGVVALWADLALPAVIIAFGLTLGAMALIILDSAAVDRACKTKAAAYDDRRLSRSSSRLRPWLALSALLGVALLTFRR</sequence>
<feature type="transmembrane region" description="Helical" evidence="1">
    <location>
        <begin position="74"/>
        <end position="95"/>
    </location>
</feature>
<gene>
    <name evidence="2" type="ORF">SAMN06296429_102138</name>
</gene>
<dbReference type="Proteomes" id="UP000192634">
    <property type="component" value="Unassembled WGS sequence"/>
</dbReference>
<evidence type="ECO:0000313" key="2">
    <source>
        <dbReference type="EMBL" id="SMC36763.1"/>
    </source>
</evidence>
<keyword evidence="1" id="KW-0812">Transmembrane</keyword>
<dbReference type="RefSeq" id="WP_084449705.1">
    <property type="nucleotide sequence ID" value="NZ_FWXN01000002.1"/>
</dbReference>
<accession>A0A1W1YKW2</accession>
<keyword evidence="1" id="KW-0472">Membrane</keyword>